<comment type="similarity">
    <text evidence="1">Belongs to the UPF0045 family.</text>
</comment>
<evidence type="ECO:0000256" key="1">
    <source>
        <dbReference type="ARBA" id="ARBA00010272"/>
    </source>
</evidence>
<evidence type="ECO:0000259" key="2">
    <source>
        <dbReference type="Pfam" id="PF01910"/>
    </source>
</evidence>
<accession>G0V7X5</accession>
<sequence length="108" mass="12055">MGVKLHTLADVCMVPLGTSSASVSDFVALIETRIRQSNLKSTLHSAGTTIEGPWDEVMELIGEVHQYAHDNGYVRIHTEIRCGTRVDKFQTAQDKMDTVNKKIQNLQK</sequence>
<protein>
    <recommendedName>
        <fullName evidence="2">Thiamine-binding protein domain-containing protein</fullName>
    </recommendedName>
</protein>
<dbReference type="HOGENOM" id="CLU_137479_0_2_1"/>
<evidence type="ECO:0000313" key="4">
    <source>
        <dbReference type="Proteomes" id="UP000001640"/>
    </source>
</evidence>
<dbReference type="PANTHER" id="PTHR33777:SF1">
    <property type="entry name" value="UPF0045 PROTEIN ECM15"/>
    <property type="match status" value="1"/>
</dbReference>
<dbReference type="SUPFAM" id="SSF89957">
    <property type="entry name" value="MTH1187/YkoF-like"/>
    <property type="match status" value="1"/>
</dbReference>
<keyword evidence="4" id="KW-1185">Reference proteome</keyword>
<evidence type="ECO:0000313" key="3">
    <source>
        <dbReference type="EMBL" id="CCC67573.1"/>
    </source>
</evidence>
<dbReference type="EMBL" id="HE576752">
    <property type="protein sequence ID" value="CCC67573.1"/>
    <property type="molecule type" value="Genomic_DNA"/>
</dbReference>
<dbReference type="InterPro" id="IPR051614">
    <property type="entry name" value="UPF0045_domain"/>
</dbReference>
<dbReference type="PANTHER" id="PTHR33777">
    <property type="entry name" value="UPF0045 PROTEIN ECM15"/>
    <property type="match status" value="1"/>
</dbReference>
<dbReference type="InterPro" id="IPR002767">
    <property type="entry name" value="Thiamine_BP"/>
</dbReference>
<reference evidence="3 4" key="1">
    <citation type="journal article" date="2011" name="Proc. Natl. Acad. Sci. U.S.A.">
        <title>Evolutionary erosion of yeast sex chromosomes by mating-type switching accidents.</title>
        <authorList>
            <person name="Gordon J.L."/>
            <person name="Armisen D."/>
            <person name="Proux-Wera E."/>
            <person name="Oheigeartaigh S.S."/>
            <person name="Byrne K.P."/>
            <person name="Wolfe K.H."/>
        </authorList>
    </citation>
    <scope>NUCLEOTIDE SEQUENCE [LARGE SCALE GENOMIC DNA]</scope>
    <source>
        <strain evidence="4">ATCC 76901 / BCRC 22586 / CBS 4309 / NBRC 1992 / NRRL Y-12630</strain>
    </source>
</reference>
<dbReference type="GO" id="GO:0005829">
    <property type="term" value="C:cytosol"/>
    <property type="evidence" value="ECO:0007669"/>
    <property type="project" value="TreeGrafter"/>
</dbReference>
<dbReference type="AlphaFoldDB" id="G0V7X5"/>
<dbReference type="OMA" id="KYKMHGY"/>
<dbReference type="InParanoid" id="G0V7X5"/>
<proteinExistence type="inferred from homology"/>
<organism evidence="3 4">
    <name type="scientific">Naumovozyma castellii</name>
    <name type="common">Yeast</name>
    <name type="synonym">Saccharomyces castellii</name>
    <dbReference type="NCBI Taxonomy" id="27288"/>
    <lineage>
        <taxon>Eukaryota</taxon>
        <taxon>Fungi</taxon>
        <taxon>Dikarya</taxon>
        <taxon>Ascomycota</taxon>
        <taxon>Saccharomycotina</taxon>
        <taxon>Saccharomycetes</taxon>
        <taxon>Saccharomycetales</taxon>
        <taxon>Saccharomycetaceae</taxon>
        <taxon>Naumovozyma</taxon>
    </lineage>
</organism>
<dbReference type="Gene3D" id="3.30.70.930">
    <property type="match status" value="1"/>
</dbReference>
<dbReference type="NCBIfam" id="TIGR00106">
    <property type="entry name" value="MTH1187 family thiamine-binding protein"/>
    <property type="match status" value="1"/>
</dbReference>
<dbReference type="OrthoDB" id="5587367at2759"/>
<feature type="domain" description="Thiamine-binding protein" evidence="2">
    <location>
        <begin position="9"/>
        <end position="99"/>
    </location>
</feature>
<dbReference type="RefSeq" id="XP_003673954.1">
    <property type="nucleotide sequence ID" value="XM_003673906.1"/>
</dbReference>
<dbReference type="KEGG" id="ncs:NCAS_0A10150"/>
<dbReference type="GeneID" id="96901052"/>
<gene>
    <name evidence="3" type="primary">NCAS0A10150</name>
    <name evidence="3" type="ordered locus">NCAS_0A10150</name>
</gene>
<dbReference type="Proteomes" id="UP000001640">
    <property type="component" value="Chromosome 1"/>
</dbReference>
<name>G0V7X5_NAUCA</name>
<dbReference type="FunCoup" id="G0V7X5">
    <property type="interactions" value="48"/>
</dbReference>
<dbReference type="Pfam" id="PF01910">
    <property type="entry name" value="Thiamine_BP"/>
    <property type="match status" value="1"/>
</dbReference>
<dbReference type="eggNOG" id="ENOG502S45I">
    <property type="taxonomic scope" value="Eukaryota"/>
</dbReference>
<dbReference type="InterPro" id="IPR029756">
    <property type="entry name" value="MTH1187/YkoF-like"/>
</dbReference>
<reference key="2">
    <citation type="submission" date="2011-08" db="EMBL/GenBank/DDBJ databases">
        <title>Genome sequence of Naumovozyma castellii.</title>
        <authorList>
            <person name="Gordon J.L."/>
            <person name="Armisen D."/>
            <person name="Proux-Wera E."/>
            <person name="OhEigeartaigh S.S."/>
            <person name="Byrne K.P."/>
            <person name="Wolfe K.H."/>
        </authorList>
    </citation>
    <scope>NUCLEOTIDE SEQUENCE</scope>
    <source>
        <strain>Type strain:CBS 4309</strain>
    </source>
</reference>